<protein>
    <submittedName>
        <fullName evidence="1">Uncharacterized protein</fullName>
    </submittedName>
</protein>
<dbReference type="InterPro" id="IPR009003">
    <property type="entry name" value="Peptidase_S1_PA"/>
</dbReference>
<dbReference type="InterPro" id="IPR043504">
    <property type="entry name" value="Peptidase_S1_PA_chymotrypsin"/>
</dbReference>
<gene>
    <name evidence="1" type="ORF">GE061_001922</name>
</gene>
<dbReference type="Proteomes" id="UP000466442">
    <property type="component" value="Unassembled WGS sequence"/>
</dbReference>
<comment type="caution">
    <text evidence="1">The sequence shown here is derived from an EMBL/GenBank/DDBJ whole genome shotgun (WGS) entry which is preliminary data.</text>
</comment>
<organism evidence="1 2">
    <name type="scientific">Apolygus lucorum</name>
    <name type="common">Small green plant bug</name>
    <name type="synonym">Lygocoris lucorum</name>
    <dbReference type="NCBI Taxonomy" id="248454"/>
    <lineage>
        <taxon>Eukaryota</taxon>
        <taxon>Metazoa</taxon>
        <taxon>Ecdysozoa</taxon>
        <taxon>Arthropoda</taxon>
        <taxon>Hexapoda</taxon>
        <taxon>Insecta</taxon>
        <taxon>Pterygota</taxon>
        <taxon>Neoptera</taxon>
        <taxon>Paraneoptera</taxon>
        <taxon>Hemiptera</taxon>
        <taxon>Heteroptera</taxon>
        <taxon>Panheteroptera</taxon>
        <taxon>Cimicomorpha</taxon>
        <taxon>Miridae</taxon>
        <taxon>Mirini</taxon>
        <taxon>Apolygus</taxon>
    </lineage>
</organism>
<sequence>MKFDMTKRVLFVYAYASSSNLPWTAFKQRRNVVEILSHPKSDGNLLYNQAVLRVQEGFVFDEKFTRAKVFSTQMKPSLAELYDMMFDFRQRRCDKCKHPDFGKYDCKMVSWKVKNYPEPHLRMMEVTLLGYDECDKINTDVPQPPKIIASLCVQPKRIDVMSPQGAEQLSPPEFYEEADEGAPLICSEAGTDRYKLWGTYSTPMYSRSNNTNYRGKVVYVCFTSIESLLYGYHFEDPYGRKSS</sequence>
<accession>A0A8S9X366</accession>
<reference evidence="1" key="1">
    <citation type="journal article" date="2021" name="Mol. Ecol. Resour.">
        <title>Apolygus lucorum genome provides insights into omnivorousness and mesophyll feeding.</title>
        <authorList>
            <person name="Liu Y."/>
            <person name="Liu H."/>
            <person name="Wang H."/>
            <person name="Huang T."/>
            <person name="Liu B."/>
            <person name="Yang B."/>
            <person name="Yin L."/>
            <person name="Li B."/>
            <person name="Zhang Y."/>
            <person name="Zhang S."/>
            <person name="Jiang F."/>
            <person name="Zhang X."/>
            <person name="Ren Y."/>
            <person name="Wang B."/>
            <person name="Wang S."/>
            <person name="Lu Y."/>
            <person name="Wu K."/>
            <person name="Fan W."/>
            <person name="Wang G."/>
        </authorList>
    </citation>
    <scope>NUCLEOTIDE SEQUENCE</scope>
    <source>
        <strain evidence="1">12Hb</strain>
    </source>
</reference>
<dbReference type="Gene3D" id="2.40.10.10">
    <property type="entry name" value="Trypsin-like serine proteases"/>
    <property type="match status" value="1"/>
</dbReference>
<dbReference type="SUPFAM" id="SSF50494">
    <property type="entry name" value="Trypsin-like serine proteases"/>
    <property type="match status" value="1"/>
</dbReference>
<dbReference type="AlphaFoldDB" id="A0A8S9X366"/>
<keyword evidence="2" id="KW-1185">Reference proteome</keyword>
<proteinExistence type="predicted"/>
<name>A0A8S9X366_APOLU</name>
<evidence type="ECO:0000313" key="2">
    <source>
        <dbReference type="Proteomes" id="UP000466442"/>
    </source>
</evidence>
<evidence type="ECO:0000313" key="1">
    <source>
        <dbReference type="EMBL" id="KAF6203590.1"/>
    </source>
</evidence>
<dbReference type="EMBL" id="WIXP02000010">
    <property type="protein sequence ID" value="KAF6203590.1"/>
    <property type="molecule type" value="Genomic_DNA"/>
</dbReference>